<protein>
    <submittedName>
        <fullName evidence="1">Uncharacterized protein</fullName>
    </submittedName>
</protein>
<keyword evidence="2" id="KW-1185">Reference proteome</keyword>
<reference evidence="1 2" key="1">
    <citation type="journal article" date="2015" name="Genome Biol. Evol.">
        <title>Comparative Genomics of a Bacterivorous Green Alga Reveals Evolutionary Causalities and Consequences of Phago-Mixotrophic Mode of Nutrition.</title>
        <authorList>
            <person name="Burns J.A."/>
            <person name="Paasch A."/>
            <person name="Narechania A."/>
            <person name="Kim E."/>
        </authorList>
    </citation>
    <scope>NUCLEOTIDE SEQUENCE [LARGE SCALE GENOMIC DNA]</scope>
    <source>
        <strain evidence="1 2">PLY_AMNH</strain>
    </source>
</reference>
<name>A0AAE0LLR4_9CHLO</name>
<dbReference type="AlphaFoldDB" id="A0AAE0LLR4"/>
<dbReference type="EMBL" id="LGRX02000167">
    <property type="protein sequence ID" value="KAK3289324.1"/>
    <property type="molecule type" value="Genomic_DNA"/>
</dbReference>
<gene>
    <name evidence="1" type="ORF">CYMTET_3223</name>
</gene>
<dbReference type="Proteomes" id="UP001190700">
    <property type="component" value="Unassembled WGS sequence"/>
</dbReference>
<dbReference type="Gene3D" id="1.10.418.20">
    <property type="match status" value="1"/>
</dbReference>
<accession>A0AAE0LLR4</accession>
<proteinExistence type="predicted"/>
<comment type="caution">
    <text evidence="1">The sequence shown here is derived from an EMBL/GenBank/DDBJ whole genome shotgun (WGS) entry which is preliminary data.</text>
</comment>
<dbReference type="SUPFAM" id="SSF54001">
    <property type="entry name" value="Cysteine proteinases"/>
    <property type="match status" value="1"/>
</dbReference>
<evidence type="ECO:0000313" key="2">
    <source>
        <dbReference type="Proteomes" id="UP001190700"/>
    </source>
</evidence>
<organism evidence="1 2">
    <name type="scientific">Cymbomonas tetramitiformis</name>
    <dbReference type="NCBI Taxonomy" id="36881"/>
    <lineage>
        <taxon>Eukaryota</taxon>
        <taxon>Viridiplantae</taxon>
        <taxon>Chlorophyta</taxon>
        <taxon>Pyramimonadophyceae</taxon>
        <taxon>Pyramimonadales</taxon>
        <taxon>Pyramimonadaceae</taxon>
        <taxon>Cymbomonas</taxon>
    </lineage>
</organism>
<dbReference type="InterPro" id="IPR038765">
    <property type="entry name" value="Papain-like_cys_pep_sf"/>
</dbReference>
<sequence length="336" mass="34878">MWVSNGEESYPTTSYPTTSELCMLLPSLGLPPNAGQGGVILMNPGNAVSRAAPTVHVTSAANDPPDDERKLQVPPSLAHVVSDGPGPYTQVSRQVVDMLIDQGELPPAPAAIDAATNARHASGAFDVRLEPVLPFVECGPGSCTQLARRGVAMLLDQGTVSLPAPTVHAASAAYEPPDEEAQLQVLPPLAHVVSDGPGPYTQAARQVVDMLIEQGELPPASAAVNAATNTAIDAPLQNNGIDCGVYMLLNATFISKGEALDYTTADITAASELKMIESGAPNPGCWKPKLNVNETGAPNPGCWKPKLNVNETGAPNPGCWKPKLNVHKTGAPNPGC</sequence>
<evidence type="ECO:0000313" key="1">
    <source>
        <dbReference type="EMBL" id="KAK3289324.1"/>
    </source>
</evidence>